<dbReference type="NCBIfam" id="TIGR00086">
    <property type="entry name" value="smpB"/>
    <property type="match status" value="1"/>
</dbReference>
<evidence type="ECO:0000313" key="8">
    <source>
        <dbReference type="Proteomes" id="UP000182836"/>
    </source>
</evidence>
<comment type="similarity">
    <text evidence="3">Belongs to the SmpB family.</text>
</comment>
<dbReference type="GO" id="GO:0003723">
    <property type="term" value="F:RNA binding"/>
    <property type="evidence" value="ECO:0007669"/>
    <property type="project" value="UniProtKB-UniRule"/>
</dbReference>
<name>A0A0D1XCF1_ANEMI</name>
<reference evidence="6 8" key="2">
    <citation type="submission" date="2016-10" db="EMBL/GenBank/DDBJ databases">
        <authorList>
            <person name="de Groot N.N."/>
        </authorList>
    </citation>
    <scope>NUCLEOTIDE SEQUENCE [LARGE SCALE GENOMIC DNA]</scope>
    <source>
        <strain evidence="6 8">DSM 2895</strain>
    </source>
</reference>
<keyword evidence="7" id="KW-1185">Reference proteome</keyword>
<accession>A0A0D1XCF1</accession>
<dbReference type="GO" id="GO:0070930">
    <property type="term" value="P:trans-translation-dependent protein tagging"/>
    <property type="evidence" value="ECO:0007669"/>
    <property type="project" value="TreeGrafter"/>
</dbReference>
<evidence type="ECO:0000313" key="7">
    <source>
        <dbReference type="Proteomes" id="UP000037269"/>
    </source>
</evidence>
<evidence type="ECO:0000313" key="5">
    <source>
        <dbReference type="EMBL" id="KON94696.1"/>
    </source>
</evidence>
<dbReference type="Proteomes" id="UP000182836">
    <property type="component" value="Unassembled WGS sequence"/>
</dbReference>
<dbReference type="NCBIfam" id="NF003843">
    <property type="entry name" value="PRK05422.1"/>
    <property type="match status" value="1"/>
</dbReference>
<dbReference type="AlphaFoldDB" id="A0A0D1XCF1"/>
<dbReference type="GO" id="GO:0070929">
    <property type="term" value="P:trans-translation"/>
    <property type="evidence" value="ECO:0007669"/>
    <property type="project" value="UniProtKB-UniRule"/>
</dbReference>
<dbReference type="STRING" id="47500.AF333_03570"/>
<comment type="function">
    <text evidence="3">Required for rescue of stalled ribosomes mediated by trans-translation. Binds to transfer-messenger RNA (tmRNA), required for stable association of tmRNA with ribosomes. tmRNA and SmpB together mimic tRNA shape, replacing the anticodon stem-loop with SmpB. tmRNA is encoded by the ssrA gene; the 2 termini fold to resemble tRNA(Ala) and it encodes a 'tag peptide', a short internal open reading frame. During trans-translation Ala-aminoacylated tmRNA acts like a tRNA, entering the A-site of stalled ribosomes, displacing the stalled mRNA. The ribosome then switches to translate the ORF on the tmRNA; the nascent peptide is terminated with the 'tag peptide' encoded by the tmRNA and targeted for degradation. The ribosome is freed to recommence translation, which seems to be the essential function of trans-translation.</text>
</comment>
<dbReference type="CDD" id="cd09294">
    <property type="entry name" value="SmpB"/>
    <property type="match status" value="1"/>
</dbReference>
<dbReference type="Pfam" id="PF01668">
    <property type="entry name" value="SmpB"/>
    <property type="match status" value="1"/>
</dbReference>
<keyword evidence="1 3" id="KW-0963">Cytoplasm</keyword>
<reference evidence="5 7" key="1">
    <citation type="submission" date="2015-07" db="EMBL/GenBank/DDBJ databases">
        <title>Fjat-14205 dsm 2895.</title>
        <authorList>
            <person name="Liu B."/>
            <person name="Wang J."/>
            <person name="Zhu Y."/>
            <person name="Liu G."/>
            <person name="Chen Q."/>
            <person name="Chen Z."/>
            <person name="Lan J."/>
            <person name="Che J."/>
            <person name="Ge C."/>
            <person name="Shi H."/>
            <person name="Pan Z."/>
            <person name="Liu X."/>
        </authorList>
    </citation>
    <scope>NUCLEOTIDE SEQUENCE [LARGE SCALE GENOMIC DNA]</scope>
    <source>
        <strain evidence="5 7">DSM 2895</strain>
    </source>
</reference>
<dbReference type="EMBL" id="LGUG01000004">
    <property type="protein sequence ID" value="KON94696.1"/>
    <property type="molecule type" value="Genomic_DNA"/>
</dbReference>
<protein>
    <recommendedName>
        <fullName evidence="3">SsrA-binding protein</fullName>
    </recommendedName>
    <alternativeName>
        <fullName evidence="3">Small protein B</fullName>
    </alternativeName>
</protein>
<dbReference type="PATRIC" id="fig|47500.12.peg.7114"/>
<evidence type="ECO:0000256" key="1">
    <source>
        <dbReference type="ARBA" id="ARBA00022490"/>
    </source>
</evidence>
<keyword evidence="2 3" id="KW-0694">RNA-binding</keyword>
<dbReference type="InterPro" id="IPR020081">
    <property type="entry name" value="SsrA-bd_prot_CS"/>
</dbReference>
<comment type="subcellular location">
    <subcellularLocation>
        <location evidence="3">Cytoplasm</location>
    </subcellularLocation>
    <text evidence="3">The tmRNA-SmpB complex associates with stalled 70S ribosomes.</text>
</comment>
<gene>
    <name evidence="3" type="primary">smpB</name>
    <name evidence="5" type="ORF">AF333_03570</name>
    <name evidence="6" type="ORF">SAMN04487909_112117</name>
</gene>
<dbReference type="Gene3D" id="2.40.280.10">
    <property type="match status" value="1"/>
</dbReference>
<dbReference type="RefSeq" id="WP_043068456.1">
    <property type="nucleotide sequence ID" value="NZ_BJOA01000198.1"/>
</dbReference>
<evidence type="ECO:0000256" key="3">
    <source>
        <dbReference type="HAMAP-Rule" id="MF_00023"/>
    </source>
</evidence>
<dbReference type="PANTHER" id="PTHR30308:SF2">
    <property type="entry name" value="SSRA-BINDING PROTEIN"/>
    <property type="match status" value="1"/>
</dbReference>
<dbReference type="EMBL" id="FNED01000012">
    <property type="protein sequence ID" value="SDJ13840.1"/>
    <property type="molecule type" value="Genomic_DNA"/>
</dbReference>
<sequence length="154" mass="18044">MSKEGIKVLAQNKKARHDYFIEETYEAGIVLTGTEIKSIRRGRVNLKDGYAGIRNGEAWLYNVHISEYEQGNRYNHDPVRTRKLLLHRSEIYKLLGQTKMQGYSLVPLRLYLKGGFCKVEIGLAKGKKNYDKRESIKQRDAQREMQRALRDRNR</sequence>
<dbReference type="PANTHER" id="PTHR30308">
    <property type="entry name" value="TMRNA-BINDING COMPONENT OF TRANS-TRANSLATION TAGGING COMPLEX"/>
    <property type="match status" value="1"/>
</dbReference>
<proteinExistence type="inferred from homology"/>
<feature type="region of interest" description="Disordered" evidence="4">
    <location>
        <begin position="133"/>
        <end position="154"/>
    </location>
</feature>
<dbReference type="OrthoDB" id="9805462at2"/>
<dbReference type="HAMAP" id="MF_00023">
    <property type="entry name" value="SmpB"/>
    <property type="match status" value="1"/>
</dbReference>
<dbReference type="GeneID" id="42304289"/>
<dbReference type="GO" id="GO:0005829">
    <property type="term" value="C:cytosol"/>
    <property type="evidence" value="ECO:0007669"/>
    <property type="project" value="TreeGrafter"/>
</dbReference>
<dbReference type="InterPro" id="IPR000037">
    <property type="entry name" value="SsrA-bd_prot"/>
</dbReference>
<evidence type="ECO:0000256" key="2">
    <source>
        <dbReference type="ARBA" id="ARBA00022884"/>
    </source>
</evidence>
<dbReference type="PROSITE" id="PS01317">
    <property type="entry name" value="SSRP"/>
    <property type="match status" value="1"/>
</dbReference>
<evidence type="ECO:0000313" key="6">
    <source>
        <dbReference type="EMBL" id="SDJ13840.1"/>
    </source>
</evidence>
<dbReference type="SUPFAM" id="SSF74982">
    <property type="entry name" value="Small protein B (SmpB)"/>
    <property type="match status" value="1"/>
</dbReference>
<dbReference type="InterPro" id="IPR023620">
    <property type="entry name" value="SmpB"/>
</dbReference>
<evidence type="ECO:0000256" key="4">
    <source>
        <dbReference type="SAM" id="MobiDB-lite"/>
    </source>
</evidence>
<dbReference type="Proteomes" id="UP000037269">
    <property type="component" value="Unassembled WGS sequence"/>
</dbReference>
<organism evidence="5 7">
    <name type="scientific">Aneurinibacillus migulanus</name>
    <name type="common">Bacillus migulanus</name>
    <dbReference type="NCBI Taxonomy" id="47500"/>
    <lineage>
        <taxon>Bacteria</taxon>
        <taxon>Bacillati</taxon>
        <taxon>Bacillota</taxon>
        <taxon>Bacilli</taxon>
        <taxon>Bacillales</taxon>
        <taxon>Paenibacillaceae</taxon>
        <taxon>Aneurinibacillus group</taxon>
        <taxon>Aneurinibacillus</taxon>
    </lineage>
</organism>